<keyword evidence="2" id="KW-1185">Reference proteome</keyword>
<dbReference type="Gene3D" id="3.40.50.1820">
    <property type="entry name" value="alpha/beta hydrolase"/>
    <property type="match status" value="1"/>
</dbReference>
<dbReference type="Proteomes" id="UP000563426">
    <property type="component" value="Unassembled WGS sequence"/>
</dbReference>
<protein>
    <recommendedName>
        <fullName evidence="3">Alpha/beta hydrolase</fullName>
    </recommendedName>
</protein>
<accession>A0A7Y4KRD2</accession>
<name>A0A7Y4KRD2_9BACT</name>
<dbReference type="InterPro" id="IPR029058">
    <property type="entry name" value="AB_hydrolase_fold"/>
</dbReference>
<proteinExistence type="predicted"/>
<dbReference type="SUPFAM" id="SSF53474">
    <property type="entry name" value="alpha/beta-Hydrolases"/>
    <property type="match status" value="1"/>
</dbReference>
<dbReference type="EMBL" id="JABFJV010000271">
    <property type="protein sequence ID" value="NOK37965.1"/>
    <property type="molecule type" value="Genomic_DNA"/>
</dbReference>
<dbReference type="AlphaFoldDB" id="A0A7Y4KRD2"/>
<evidence type="ECO:0000313" key="1">
    <source>
        <dbReference type="EMBL" id="NOK37965.1"/>
    </source>
</evidence>
<sequence>RVGFVQGPAFTDPEEQRRYVRVWEANMNALRDYPMPRFEGGTLQFFRASTVIEHMPKHVELEWLDSGAVLRVESVPGDHQSMLTGENAEGLGAKLAAFLP</sequence>
<reference evidence="1 2" key="1">
    <citation type="submission" date="2020-05" db="EMBL/GenBank/DDBJ databases">
        <authorList>
            <person name="Whitworth D."/>
        </authorList>
    </citation>
    <scope>NUCLEOTIDE SEQUENCE [LARGE SCALE GENOMIC DNA]</scope>
    <source>
        <strain evidence="1 2">AB043B</strain>
    </source>
</reference>
<gene>
    <name evidence="1" type="ORF">HMI49_32665</name>
</gene>
<evidence type="ECO:0000313" key="2">
    <source>
        <dbReference type="Proteomes" id="UP000563426"/>
    </source>
</evidence>
<dbReference type="RefSeq" id="WP_171437760.1">
    <property type="nucleotide sequence ID" value="NZ_JABFJV010000271.1"/>
</dbReference>
<organism evidence="1 2">
    <name type="scientific">Corallococcus exercitus</name>
    <dbReference type="NCBI Taxonomy" id="2316736"/>
    <lineage>
        <taxon>Bacteria</taxon>
        <taxon>Pseudomonadati</taxon>
        <taxon>Myxococcota</taxon>
        <taxon>Myxococcia</taxon>
        <taxon>Myxococcales</taxon>
        <taxon>Cystobacterineae</taxon>
        <taxon>Myxococcaceae</taxon>
        <taxon>Corallococcus</taxon>
    </lineage>
</organism>
<feature type="non-terminal residue" evidence="1">
    <location>
        <position position="1"/>
    </location>
</feature>
<comment type="caution">
    <text evidence="1">The sequence shown here is derived from an EMBL/GenBank/DDBJ whole genome shotgun (WGS) entry which is preliminary data.</text>
</comment>
<evidence type="ECO:0008006" key="3">
    <source>
        <dbReference type="Google" id="ProtNLM"/>
    </source>
</evidence>